<proteinExistence type="predicted"/>
<evidence type="ECO:0000256" key="1">
    <source>
        <dbReference type="SAM" id="MobiDB-lite"/>
    </source>
</evidence>
<dbReference type="Gene3D" id="1.10.287.110">
    <property type="entry name" value="DnaJ domain"/>
    <property type="match status" value="2"/>
</dbReference>
<dbReference type="SUPFAM" id="SSF46565">
    <property type="entry name" value="Chaperone J-domain"/>
    <property type="match status" value="2"/>
</dbReference>
<dbReference type="EMBL" id="JAKLMC020000002">
    <property type="protein sequence ID" value="KAK5957912.1"/>
    <property type="molecule type" value="Genomic_DNA"/>
</dbReference>
<evidence type="ECO:0000259" key="2">
    <source>
        <dbReference type="PROSITE" id="PS50076"/>
    </source>
</evidence>
<dbReference type="InterPro" id="IPR036869">
    <property type="entry name" value="J_dom_sf"/>
</dbReference>
<accession>A0AAN8ESQ6</accession>
<evidence type="ECO:0000313" key="3">
    <source>
        <dbReference type="EMBL" id="KAK5957912.1"/>
    </source>
</evidence>
<gene>
    <name evidence="3" type="ORF">OHC33_001102</name>
</gene>
<dbReference type="CDD" id="cd06257">
    <property type="entry name" value="DnaJ"/>
    <property type="match status" value="2"/>
</dbReference>
<dbReference type="PROSITE" id="PS50076">
    <property type="entry name" value="DNAJ_2"/>
    <property type="match status" value="2"/>
</dbReference>
<dbReference type="InterPro" id="IPR050817">
    <property type="entry name" value="DjlA_DnaK_co-chaperone"/>
</dbReference>
<keyword evidence="4" id="KW-1185">Reference proteome</keyword>
<name>A0AAN8ESQ6_9EURO</name>
<evidence type="ECO:0000313" key="4">
    <source>
        <dbReference type="Proteomes" id="UP001316803"/>
    </source>
</evidence>
<dbReference type="PANTHER" id="PTHR24074">
    <property type="entry name" value="CO-CHAPERONE PROTEIN DJLA"/>
    <property type="match status" value="1"/>
</dbReference>
<feature type="region of interest" description="Disordered" evidence="1">
    <location>
        <begin position="1"/>
        <end position="21"/>
    </location>
</feature>
<feature type="domain" description="J" evidence="2">
    <location>
        <begin position="292"/>
        <end position="350"/>
    </location>
</feature>
<feature type="domain" description="J" evidence="2">
    <location>
        <begin position="8"/>
        <end position="87"/>
    </location>
</feature>
<dbReference type="Proteomes" id="UP001316803">
    <property type="component" value="Unassembled WGS sequence"/>
</dbReference>
<organism evidence="3 4">
    <name type="scientific">Knufia fluminis</name>
    <dbReference type="NCBI Taxonomy" id="191047"/>
    <lineage>
        <taxon>Eukaryota</taxon>
        <taxon>Fungi</taxon>
        <taxon>Dikarya</taxon>
        <taxon>Ascomycota</taxon>
        <taxon>Pezizomycotina</taxon>
        <taxon>Eurotiomycetes</taxon>
        <taxon>Chaetothyriomycetidae</taxon>
        <taxon>Chaetothyriales</taxon>
        <taxon>Trichomeriaceae</taxon>
        <taxon>Knufia</taxon>
    </lineage>
</organism>
<dbReference type="AlphaFoldDB" id="A0AAN8ESQ6"/>
<protein>
    <recommendedName>
        <fullName evidence="2">J domain-containing protein</fullName>
    </recommendedName>
</protein>
<dbReference type="InterPro" id="IPR001623">
    <property type="entry name" value="DnaJ_domain"/>
</dbReference>
<feature type="region of interest" description="Disordered" evidence="1">
    <location>
        <begin position="61"/>
        <end position="141"/>
    </location>
</feature>
<dbReference type="Pfam" id="PF00226">
    <property type="entry name" value="DnaJ"/>
    <property type="match status" value="2"/>
</dbReference>
<dbReference type="PRINTS" id="PR00625">
    <property type="entry name" value="JDOMAIN"/>
</dbReference>
<comment type="caution">
    <text evidence="3">The sequence shown here is derived from an EMBL/GenBank/DDBJ whole genome shotgun (WGS) entry which is preliminary data.</text>
</comment>
<dbReference type="SMART" id="SM00271">
    <property type="entry name" value="DnaJ"/>
    <property type="match status" value="2"/>
</dbReference>
<sequence>MPLRPITNPFKELGLRPHHTEQDVKKAYRALALKYHPDKAGQKGEEKMKLINAAHEEIMSKRLARLATPPRAAKQRSEERRRQQKYTSPTPSSHKRRSSEDADDIEIDTDDSKDSPSPTQPSHDDDEGSEKGAGEVDPNYYSEAGTQYEAKEDIRFKHDWQFILLLLHAYVEAATSRQYRIQGSRAIDRFDRAKIILRQLDYVFKGTKPKSRAEICRRIGRIFDYLKRVEVSDCPRLAEARAKDASLSFDRMAREAGIDDFLRDKTVEARGSSRSYARSAFDESGEIWTADEMWFEAECERQADLSTKNNVSKAYHKLALQYHPDKAGHEGTAKSQEIQAAYEEIFTRNLCSDSSARVEEGEGSSFDSSDRAIWEGPPIPPNLSEKERFDLMKGRLKRFFEGKRGRRLGGADQDAAYASFELQIQNQLEVLQGLTHTMDTRIGTAVGHALFALKRMWVDNTIGVRSELVGSFQCQTVASAIGVLGLVSHKTMRCAVSHFVELEANWIRATAKSEPQVQNWPGIGGPGSQALNVACTGPSGDEDVEMMDV</sequence>
<feature type="region of interest" description="Disordered" evidence="1">
    <location>
        <begin position="356"/>
        <end position="379"/>
    </location>
</feature>
<feature type="compositionally biased region" description="Acidic residues" evidence="1">
    <location>
        <begin position="101"/>
        <end position="111"/>
    </location>
</feature>
<reference evidence="3 4" key="1">
    <citation type="submission" date="2022-12" db="EMBL/GenBank/DDBJ databases">
        <title>Genomic features and morphological characterization of a novel Knufia sp. strain isolated from spacecraft assembly facility.</title>
        <authorList>
            <person name="Teixeira M."/>
            <person name="Chander A.M."/>
            <person name="Stajich J.E."/>
            <person name="Venkateswaran K."/>
        </authorList>
    </citation>
    <scope>NUCLEOTIDE SEQUENCE [LARGE SCALE GENOMIC DNA]</scope>
    <source>
        <strain evidence="3 4">FJI-L2-BK-P2</strain>
    </source>
</reference>